<dbReference type="InterPro" id="IPR025659">
    <property type="entry name" value="Tubby-like_C"/>
</dbReference>
<evidence type="ECO:0000313" key="4">
    <source>
        <dbReference type="Proteomes" id="UP001419268"/>
    </source>
</evidence>
<dbReference type="Proteomes" id="UP001419268">
    <property type="component" value="Unassembled WGS sequence"/>
</dbReference>
<dbReference type="AlphaFoldDB" id="A0AAP0HE13"/>
<reference evidence="3 4" key="1">
    <citation type="submission" date="2024-01" db="EMBL/GenBank/DDBJ databases">
        <title>Genome assemblies of Stephania.</title>
        <authorList>
            <person name="Yang L."/>
        </authorList>
    </citation>
    <scope>NUCLEOTIDE SEQUENCE [LARGE SCALE GENOMIC DNA]</scope>
    <source>
        <strain evidence="3">JXDWG</strain>
        <tissue evidence="3">Leaf</tissue>
    </source>
</reference>
<dbReference type="PANTHER" id="PTHR16517">
    <property type="entry name" value="TUBBY-RELATED"/>
    <property type="match status" value="1"/>
</dbReference>
<evidence type="ECO:0000259" key="2">
    <source>
        <dbReference type="Pfam" id="PF01167"/>
    </source>
</evidence>
<keyword evidence="4" id="KW-1185">Reference proteome</keyword>
<dbReference type="EMBL" id="JBBNAG010000013">
    <property type="protein sequence ID" value="KAK9083609.1"/>
    <property type="molecule type" value="Genomic_DNA"/>
</dbReference>
<evidence type="ECO:0000313" key="3">
    <source>
        <dbReference type="EMBL" id="KAK9083609.1"/>
    </source>
</evidence>
<dbReference type="Pfam" id="PF01167">
    <property type="entry name" value="Tub"/>
    <property type="match status" value="1"/>
</dbReference>
<dbReference type="PANTHER" id="PTHR16517:SF158">
    <property type="entry name" value="TUBBY-LIKE F-BOX PROTEIN 9"/>
    <property type="match status" value="1"/>
</dbReference>
<feature type="domain" description="Tubby C-terminal" evidence="2">
    <location>
        <begin position="80"/>
        <end position="274"/>
    </location>
</feature>
<dbReference type="PRINTS" id="PR01573">
    <property type="entry name" value="SUPERTUBBY"/>
</dbReference>
<dbReference type="Gene3D" id="3.20.90.10">
    <property type="entry name" value="Tubby Protein, Chain A"/>
    <property type="match status" value="1"/>
</dbReference>
<proteinExistence type="inferred from homology"/>
<gene>
    <name evidence="3" type="ORF">Scep_030080</name>
</gene>
<comment type="caution">
    <text evidence="3">The sequence shown here is derived from an EMBL/GenBank/DDBJ whole genome shotgun (WGS) entry which is preliminary data.</text>
</comment>
<sequence length="274" mass="30054">MGQLGAPTGGIIGRKYELFFGEEGFTLCSSFYIGEDLKLAVDMDSSKADLFMDSAQANVKLNNLLLSVHGSNVFLFSIATLTDDGKFLLFARKCRRTTCTYYIISLDAGDISRGSSTYIGKLSQPPHTGAMVTKNRSTRLVGLKQVAPRVPSGNYSVARISYELNVLGSRGPRRMRCVMDAISAASIEPGGSALTPSEFSISNLDLFPSIPFLRSKSTRMDNFSSDHRVVQKKECFCFSENGPGGPEHEKVILQFGKVGKDLFTMDYRYPISAF</sequence>
<organism evidence="3 4">
    <name type="scientific">Stephania cephalantha</name>
    <dbReference type="NCBI Taxonomy" id="152367"/>
    <lineage>
        <taxon>Eukaryota</taxon>
        <taxon>Viridiplantae</taxon>
        <taxon>Streptophyta</taxon>
        <taxon>Embryophyta</taxon>
        <taxon>Tracheophyta</taxon>
        <taxon>Spermatophyta</taxon>
        <taxon>Magnoliopsida</taxon>
        <taxon>Ranunculales</taxon>
        <taxon>Menispermaceae</taxon>
        <taxon>Menispermoideae</taxon>
        <taxon>Cissampelideae</taxon>
        <taxon>Stephania</taxon>
    </lineage>
</organism>
<dbReference type="InterPro" id="IPR000007">
    <property type="entry name" value="Tubby_C"/>
</dbReference>
<protein>
    <recommendedName>
        <fullName evidence="2">Tubby C-terminal domain-containing protein</fullName>
    </recommendedName>
</protein>
<dbReference type="SUPFAM" id="SSF54518">
    <property type="entry name" value="Tubby C-terminal domain-like"/>
    <property type="match status" value="1"/>
</dbReference>
<accession>A0AAP0HE13</accession>
<comment type="similarity">
    <text evidence="1">Belongs to the TUB family.</text>
</comment>
<name>A0AAP0HE13_9MAGN</name>
<evidence type="ECO:0000256" key="1">
    <source>
        <dbReference type="ARBA" id="ARBA00007129"/>
    </source>
</evidence>